<protein>
    <recommendedName>
        <fullName evidence="3">Fimbrillin family protein</fullName>
    </recommendedName>
</protein>
<dbReference type="EMBL" id="AP023322">
    <property type="protein sequence ID" value="BCI61735.1"/>
    <property type="molecule type" value="Genomic_DNA"/>
</dbReference>
<evidence type="ECO:0000313" key="2">
    <source>
        <dbReference type="Proteomes" id="UP000594042"/>
    </source>
</evidence>
<sequence>MMGLKYVFGTAVLAVVCAACEKDSAGELMREECDRIVFDTPALMVETVTRSTLKDALVPGDEFGVLGYCVPYTVGTQTPNYNAGASLWALKKALCPPDVFYKQRVVVGTGGCTYDRNGGTGNDPKYWYRDGYDTDNAANAGVTGTDDYRYSFVAYYPYSGAFTVDKPETGQTAGAPVLTFTMPQTGTDVAAPLDHRATPDAMLAVLYNSRKSDGNLRFNFSHVLTGLGFEVNNFSGYDLEVKSVTLSGSFYKKVRIDLTGDVSSFSFPGDRYTGTYTLFDGDASGGSLMLPAPDASLGETVTSSPSPIGGEHVMLISGTGTSFGENVKVRIEYVFNGVPNVFETARPGTFTPQAGIKYTAQLNFVGDTFVLQFVVDNQEQWEDGEADDEDETNDDVIFE</sequence>
<dbReference type="Proteomes" id="UP000594042">
    <property type="component" value="Chromosome"/>
</dbReference>
<proteinExistence type="predicted"/>
<dbReference type="Pfam" id="PF13149">
    <property type="entry name" value="Mfa_like_1"/>
    <property type="match status" value="1"/>
</dbReference>
<evidence type="ECO:0008006" key="3">
    <source>
        <dbReference type="Google" id="ProtNLM"/>
    </source>
</evidence>
<dbReference type="KEGG" id="copr:Cop2CBH44_00880"/>
<keyword evidence="2" id="KW-1185">Reference proteome</keyword>
<accession>A0A7G1HPX5</accession>
<evidence type="ECO:0000313" key="1">
    <source>
        <dbReference type="EMBL" id="BCI61735.1"/>
    </source>
</evidence>
<dbReference type="InterPro" id="IPR025049">
    <property type="entry name" value="Mfa-like_1"/>
</dbReference>
<dbReference type="CDD" id="cd13120">
    <property type="entry name" value="BF2867_like_N"/>
    <property type="match status" value="1"/>
</dbReference>
<name>A0A7G1HPX5_9BACT</name>
<reference evidence="2" key="1">
    <citation type="submission" date="2020-07" db="EMBL/GenBank/DDBJ databases">
        <title>Complete genome sequencing of Coprobacter sp. strain 2CBH44.</title>
        <authorList>
            <person name="Sakamoto M."/>
            <person name="Murakami T."/>
            <person name="Mori H."/>
        </authorList>
    </citation>
    <scope>NUCLEOTIDE SEQUENCE [LARGE SCALE GENOMIC DNA]</scope>
    <source>
        <strain evidence="2">2CBH44</strain>
    </source>
</reference>
<dbReference type="AlphaFoldDB" id="A0A7G1HPX5"/>
<gene>
    <name evidence="1" type="ORF">Cop2CBH44_00880</name>
</gene>
<organism evidence="1 2">
    <name type="scientific">Coprobacter secundus subsp. similis</name>
    <dbReference type="NCBI Taxonomy" id="2751153"/>
    <lineage>
        <taxon>Bacteria</taxon>
        <taxon>Pseudomonadati</taxon>
        <taxon>Bacteroidota</taxon>
        <taxon>Bacteroidia</taxon>
        <taxon>Bacteroidales</taxon>
        <taxon>Barnesiellaceae</taxon>
        <taxon>Coprobacter</taxon>
    </lineage>
</organism>